<dbReference type="Pfam" id="PF04998">
    <property type="entry name" value="RNA_pol_Rpb1_5"/>
    <property type="match status" value="1"/>
</dbReference>
<dbReference type="InterPro" id="IPR038593">
    <property type="entry name" value="RNA_pol_Rpb1_7_sf"/>
</dbReference>
<dbReference type="GO" id="GO:0003677">
    <property type="term" value="F:DNA binding"/>
    <property type="evidence" value="ECO:0007669"/>
    <property type="project" value="InterPro"/>
</dbReference>
<dbReference type="OrthoDB" id="270392at2759"/>
<keyword evidence="10" id="KW-1185">Reference proteome</keyword>
<gene>
    <name evidence="9" type="ORF">NCGR_LOCUS20361</name>
</gene>
<evidence type="ECO:0000256" key="5">
    <source>
        <dbReference type="ARBA" id="ARBA00022833"/>
    </source>
</evidence>
<keyword evidence="3" id="KW-0808">Transferase</keyword>
<reference evidence="9" key="1">
    <citation type="submission" date="2020-10" db="EMBL/GenBank/DDBJ databases">
        <authorList>
            <person name="Han B."/>
            <person name="Lu T."/>
            <person name="Zhao Q."/>
            <person name="Huang X."/>
            <person name="Zhao Y."/>
        </authorList>
    </citation>
    <scope>NUCLEOTIDE SEQUENCE</scope>
</reference>
<dbReference type="InterPro" id="IPR045867">
    <property type="entry name" value="DNA-dir_RpoC_beta_prime"/>
</dbReference>
<keyword evidence="5" id="KW-0862">Zinc</keyword>
<evidence type="ECO:0000313" key="10">
    <source>
        <dbReference type="Proteomes" id="UP000604825"/>
    </source>
</evidence>
<dbReference type="EMBL" id="CAJGYO010000005">
    <property type="protein sequence ID" value="CAD6229870.1"/>
    <property type="molecule type" value="Genomic_DNA"/>
</dbReference>
<keyword evidence="4" id="KW-0548">Nucleotidyltransferase</keyword>
<protein>
    <recommendedName>
        <fullName evidence="1">DNA-directed RNA polymerase</fullName>
        <ecNumber evidence="1">2.7.7.6</ecNumber>
    </recommendedName>
</protein>
<dbReference type="InterPro" id="IPR007081">
    <property type="entry name" value="RNA_pol_Rpb1_5"/>
</dbReference>
<name>A0A811NWH5_9POAL</name>
<dbReference type="GO" id="GO:0006351">
    <property type="term" value="P:DNA-templated transcription"/>
    <property type="evidence" value="ECO:0007669"/>
    <property type="project" value="InterPro"/>
</dbReference>
<comment type="caution">
    <text evidence="9">The sequence shown here is derived from an EMBL/GenBank/DDBJ whole genome shotgun (WGS) entry which is preliminary data.</text>
</comment>
<evidence type="ECO:0000313" key="9">
    <source>
        <dbReference type="EMBL" id="CAD6229870.1"/>
    </source>
</evidence>
<dbReference type="Gene3D" id="3.30.1360.140">
    <property type="match status" value="1"/>
</dbReference>
<dbReference type="InterPro" id="IPR007073">
    <property type="entry name" value="RNA_pol_Rpb1_7"/>
</dbReference>
<dbReference type="PANTHER" id="PTHR19376">
    <property type="entry name" value="DNA-DIRECTED RNA POLYMERASE"/>
    <property type="match status" value="1"/>
</dbReference>
<feature type="domain" description="RNA polymerase Rpb1" evidence="8">
    <location>
        <begin position="1"/>
        <end position="78"/>
    </location>
</feature>
<dbReference type="Proteomes" id="UP000604825">
    <property type="component" value="Unassembled WGS sequence"/>
</dbReference>
<feature type="domain" description="RNA polymerase Rpb1" evidence="7">
    <location>
        <begin position="79"/>
        <end position="125"/>
    </location>
</feature>
<dbReference type="Pfam" id="PF04990">
    <property type="entry name" value="RNA_pol_Rpb1_7"/>
    <property type="match status" value="1"/>
</dbReference>
<evidence type="ECO:0000259" key="8">
    <source>
        <dbReference type="Pfam" id="PF04998"/>
    </source>
</evidence>
<evidence type="ECO:0000256" key="3">
    <source>
        <dbReference type="ARBA" id="ARBA00022679"/>
    </source>
</evidence>
<evidence type="ECO:0000256" key="6">
    <source>
        <dbReference type="ARBA" id="ARBA00023163"/>
    </source>
</evidence>
<dbReference type="EC" id="2.7.7.6" evidence="1"/>
<dbReference type="SUPFAM" id="SSF64484">
    <property type="entry name" value="beta and beta-prime subunits of DNA dependent RNA-polymerase"/>
    <property type="match status" value="1"/>
</dbReference>
<evidence type="ECO:0000256" key="4">
    <source>
        <dbReference type="ARBA" id="ARBA00022695"/>
    </source>
</evidence>
<dbReference type="GO" id="GO:0005665">
    <property type="term" value="C:RNA polymerase II, core complex"/>
    <property type="evidence" value="ECO:0007669"/>
    <property type="project" value="TreeGrafter"/>
</dbReference>
<accession>A0A811NWH5</accession>
<evidence type="ECO:0000256" key="1">
    <source>
        <dbReference type="ARBA" id="ARBA00012418"/>
    </source>
</evidence>
<dbReference type="AlphaFoldDB" id="A0A811NWH5"/>
<keyword evidence="2" id="KW-0240">DNA-directed RNA polymerase</keyword>
<dbReference type="GO" id="GO:0003899">
    <property type="term" value="F:DNA-directed RNA polymerase activity"/>
    <property type="evidence" value="ECO:0007669"/>
    <property type="project" value="UniProtKB-EC"/>
</dbReference>
<dbReference type="PANTHER" id="PTHR19376:SF37">
    <property type="entry name" value="DNA-DIRECTED RNA POLYMERASE II SUBUNIT RPB1"/>
    <property type="match status" value="1"/>
</dbReference>
<evidence type="ECO:0000256" key="2">
    <source>
        <dbReference type="ARBA" id="ARBA00022478"/>
    </source>
</evidence>
<proteinExistence type="predicted"/>
<sequence>MIGCVAAQSIREPATQMTLNTFHFAGVSAKNVTLGVPRLREIINVTKKIKTPSLSVYLKPGLNKTKELAKSVQCALEYTTLCSVTHATEVWYDPDPMGTIIEEDLEFVWSYYEMTDEDIDPDKISP</sequence>
<keyword evidence="6" id="KW-0804">Transcription</keyword>
<organism evidence="9 10">
    <name type="scientific">Miscanthus lutarioriparius</name>
    <dbReference type="NCBI Taxonomy" id="422564"/>
    <lineage>
        <taxon>Eukaryota</taxon>
        <taxon>Viridiplantae</taxon>
        <taxon>Streptophyta</taxon>
        <taxon>Embryophyta</taxon>
        <taxon>Tracheophyta</taxon>
        <taxon>Spermatophyta</taxon>
        <taxon>Magnoliopsida</taxon>
        <taxon>Liliopsida</taxon>
        <taxon>Poales</taxon>
        <taxon>Poaceae</taxon>
        <taxon>PACMAD clade</taxon>
        <taxon>Panicoideae</taxon>
        <taxon>Andropogonodae</taxon>
        <taxon>Andropogoneae</taxon>
        <taxon>Saccharinae</taxon>
        <taxon>Miscanthus</taxon>
    </lineage>
</organism>
<evidence type="ECO:0000259" key="7">
    <source>
        <dbReference type="Pfam" id="PF04990"/>
    </source>
</evidence>